<sequence>MVGLSEKCWTYCKALRKTSACQAVLCFMLHPGSGKSHHIETNCFRFCNQDKVKKNEVFNLDYILLPNIRKPEDHNLLANLPDASNDPVMIRRKWGKRKVIDAWSIGKCQVSKCHVMTADLMWLRQSRNRFLISYKLTLGHCSVKINIYTKIVVYEKVLFSAEVMVTTQQRRPFKWSCHYPAIQSFALVLVAHSFSHFQEMKMMYKGASPSKAAKQQLMKKMLHLNLMKML</sequence>
<dbReference type="EnsemblMetazoa" id="GAUT049148-RA">
    <property type="protein sequence ID" value="GAUT049148-PA"/>
    <property type="gene ID" value="GAUT049148"/>
</dbReference>
<reference evidence="1" key="1">
    <citation type="submission" date="2020-05" db="UniProtKB">
        <authorList>
            <consortium name="EnsemblMetazoa"/>
        </authorList>
    </citation>
    <scope>IDENTIFICATION</scope>
    <source>
        <strain evidence="1">TTRI</strain>
    </source>
</reference>
<dbReference type="Proteomes" id="UP000078200">
    <property type="component" value="Unassembled WGS sequence"/>
</dbReference>
<keyword evidence="2" id="KW-1185">Reference proteome</keyword>
<protein>
    <submittedName>
        <fullName evidence="1">Uncharacterized protein</fullName>
    </submittedName>
</protein>
<organism evidence="1 2">
    <name type="scientific">Glossina austeni</name>
    <name type="common">Savannah tsetse fly</name>
    <dbReference type="NCBI Taxonomy" id="7395"/>
    <lineage>
        <taxon>Eukaryota</taxon>
        <taxon>Metazoa</taxon>
        <taxon>Ecdysozoa</taxon>
        <taxon>Arthropoda</taxon>
        <taxon>Hexapoda</taxon>
        <taxon>Insecta</taxon>
        <taxon>Pterygota</taxon>
        <taxon>Neoptera</taxon>
        <taxon>Endopterygota</taxon>
        <taxon>Diptera</taxon>
        <taxon>Brachycera</taxon>
        <taxon>Muscomorpha</taxon>
        <taxon>Hippoboscoidea</taxon>
        <taxon>Glossinidae</taxon>
        <taxon>Glossina</taxon>
    </lineage>
</organism>
<dbReference type="AlphaFoldDB" id="A0A1A9VVN2"/>
<name>A0A1A9VVN2_GLOAU</name>
<dbReference type="VEuPathDB" id="VectorBase:GAUT049148"/>
<proteinExistence type="predicted"/>
<accession>A0A1A9VVN2</accession>
<evidence type="ECO:0000313" key="2">
    <source>
        <dbReference type="Proteomes" id="UP000078200"/>
    </source>
</evidence>
<evidence type="ECO:0000313" key="1">
    <source>
        <dbReference type="EnsemblMetazoa" id="GAUT049148-PA"/>
    </source>
</evidence>